<dbReference type="Gene3D" id="3.30.465.10">
    <property type="match status" value="1"/>
</dbReference>
<dbReference type="InterPro" id="IPR016167">
    <property type="entry name" value="FAD-bd_PCMH_sub1"/>
</dbReference>
<dbReference type="SUPFAM" id="SSF56176">
    <property type="entry name" value="FAD-binding/transporter-associated domain-like"/>
    <property type="match status" value="1"/>
</dbReference>
<reference evidence="6" key="1">
    <citation type="journal article" date="2021" name="ISME J.">
        <title>Evolutionary origin and ecological implication of a unique nif island in free-living Bradyrhizobium lineages.</title>
        <authorList>
            <person name="Tao J."/>
        </authorList>
    </citation>
    <scope>NUCLEOTIDE SEQUENCE [LARGE SCALE GENOMIC DNA]</scope>
    <source>
        <strain evidence="6">SZCCT0094</strain>
    </source>
</reference>
<dbReference type="PANTHER" id="PTHR42659">
    <property type="entry name" value="XANTHINE DEHYDROGENASE SUBUNIT C-RELATED"/>
    <property type="match status" value="1"/>
</dbReference>
<dbReference type="InterPro" id="IPR051312">
    <property type="entry name" value="Diverse_Substr_Oxidored"/>
</dbReference>
<protein>
    <submittedName>
        <fullName evidence="5">FAD binding domain-containing protein</fullName>
    </submittedName>
</protein>
<dbReference type="InterPro" id="IPR002346">
    <property type="entry name" value="Mopterin_DH_FAD-bd"/>
</dbReference>
<name>A0ABS5G6X8_9BRAD</name>
<evidence type="ECO:0000256" key="3">
    <source>
        <dbReference type="ARBA" id="ARBA00023002"/>
    </source>
</evidence>
<dbReference type="InterPro" id="IPR016169">
    <property type="entry name" value="FAD-bd_PCMH_sub2"/>
</dbReference>
<organism evidence="5 6">
    <name type="scientific">Bradyrhizobium denitrificans</name>
    <dbReference type="NCBI Taxonomy" id="2734912"/>
    <lineage>
        <taxon>Bacteria</taxon>
        <taxon>Pseudomonadati</taxon>
        <taxon>Pseudomonadota</taxon>
        <taxon>Alphaproteobacteria</taxon>
        <taxon>Hyphomicrobiales</taxon>
        <taxon>Nitrobacteraceae</taxon>
        <taxon>Bradyrhizobium</taxon>
    </lineage>
</organism>
<evidence type="ECO:0000313" key="6">
    <source>
        <dbReference type="Proteomes" id="UP001314635"/>
    </source>
</evidence>
<dbReference type="InterPro" id="IPR005107">
    <property type="entry name" value="CO_DH_flav_C"/>
</dbReference>
<dbReference type="Gene3D" id="3.30.390.50">
    <property type="entry name" value="CO dehydrogenase flavoprotein, C-terminal domain"/>
    <property type="match status" value="1"/>
</dbReference>
<keyword evidence="1" id="KW-0285">Flavoprotein</keyword>
<dbReference type="Proteomes" id="UP001314635">
    <property type="component" value="Unassembled WGS sequence"/>
</dbReference>
<keyword evidence="3" id="KW-0560">Oxidoreductase</keyword>
<dbReference type="InterPro" id="IPR036318">
    <property type="entry name" value="FAD-bd_PCMH-like_sf"/>
</dbReference>
<dbReference type="EMBL" id="JAFCLK010000012">
    <property type="protein sequence ID" value="MBR1137046.1"/>
    <property type="molecule type" value="Genomic_DNA"/>
</dbReference>
<dbReference type="InterPro" id="IPR036683">
    <property type="entry name" value="CO_DH_flav_C_dom_sf"/>
</dbReference>
<comment type="caution">
    <text evidence="5">The sequence shown here is derived from an EMBL/GenBank/DDBJ whole genome shotgun (WGS) entry which is preliminary data.</text>
</comment>
<dbReference type="InterPro" id="IPR016166">
    <property type="entry name" value="FAD-bd_PCMH"/>
</dbReference>
<sequence>MQILTMYPEATLLAGGHALLPAMKSREIRPERLVDLAAIPELRGIRRGSDAIQIGAMVTTAEVEHSSLLKEALPLLPDAAKVISDPLIRNRATIGGSLAQAEPSGDWPAIALAVGAIIHLTGVNGERAVPIDDFFQIETTPAGNGLAVGRRTVVARSEVITHVSIPLVQGEVRRSYLKRMHPASGFALIGVAVALRLDQDRRCDWCRIAITGAASAAFRALKAERCLVGTAISGEIIREASMLAGEENVEFIGDPFGSSAYRRQMLPVYLRRALSTAIESALV</sequence>
<proteinExistence type="predicted"/>
<keyword evidence="2" id="KW-0274">FAD</keyword>
<dbReference type="PANTHER" id="PTHR42659:SF2">
    <property type="entry name" value="XANTHINE DEHYDROGENASE SUBUNIT C-RELATED"/>
    <property type="match status" value="1"/>
</dbReference>
<dbReference type="Gene3D" id="3.30.43.10">
    <property type="entry name" value="Uridine Diphospho-n-acetylenolpyruvylglucosamine Reductase, domain 2"/>
    <property type="match status" value="1"/>
</dbReference>
<evidence type="ECO:0000259" key="4">
    <source>
        <dbReference type="PROSITE" id="PS51387"/>
    </source>
</evidence>
<keyword evidence="6" id="KW-1185">Reference proteome</keyword>
<dbReference type="SMART" id="SM01092">
    <property type="entry name" value="CO_deh_flav_C"/>
    <property type="match status" value="1"/>
</dbReference>
<feature type="domain" description="FAD-binding PCMH-type" evidence="4">
    <location>
        <begin position="1"/>
        <end position="170"/>
    </location>
</feature>
<evidence type="ECO:0000313" key="5">
    <source>
        <dbReference type="EMBL" id="MBR1137046.1"/>
    </source>
</evidence>
<accession>A0ABS5G6X8</accession>
<dbReference type="SUPFAM" id="SSF55447">
    <property type="entry name" value="CO dehydrogenase flavoprotein C-terminal domain-like"/>
    <property type="match status" value="1"/>
</dbReference>
<dbReference type="Pfam" id="PF03450">
    <property type="entry name" value="CO_deh_flav_C"/>
    <property type="match status" value="1"/>
</dbReference>
<dbReference type="PROSITE" id="PS51387">
    <property type="entry name" value="FAD_PCMH"/>
    <property type="match status" value="1"/>
</dbReference>
<evidence type="ECO:0000256" key="1">
    <source>
        <dbReference type="ARBA" id="ARBA00022630"/>
    </source>
</evidence>
<dbReference type="Pfam" id="PF00941">
    <property type="entry name" value="FAD_binding_5"/>
    <property type="match status" value="1"/>
</dbReference>
<gene>
    <name evidence="5" type="ORF">JQ619_14825</name>
</gene>
<evidence type="ECO:0000256" key="2">
    <source>
        <dbReference type="ARBA" id="ARBA00022827"/>
    </source>
</evidence>